<proteinExistence type="predicted"/>
<dbReference type="Pfam" id="PF00172">
    <property type="entry name" value="Zn_clus"/>
    <property type="match status" value="1"/>
</dbReference>
<comment type="caution">
    <text evidence="4">The sequence shown here is derived from an EMBL/GenBank/DDBJ whole genome shotgun (WGS) entry which is preliminary data.</text>
</comment>
<dbReference type="PROSITE" id="PS50048">
    <property type="entry name" value="ZN2_CY6_FUNGAL_2"/>
    <property type="match status" value="1"/>
</dbReference>
<sequence>MSGMTKPGPDYAGRRKRVQVSKACQRCRRLQKGCSETRPCQRCVKVGLEDQCSSAGRKRGEERAQQTVDRRTWSSYPQLPASLSPDTRHAANPLVGLLELEQPRCLPPTSVVGYCVRRFFAKLYPTIPILSNEYVEMLLEEAESLVLPRREEAQCLLTALCAVVLIQVEAPDVRLFEADGIPHSCAEFGRILFEKAMSARHRLSSRFNPCLERALATFFLYAGHVSLFHHSQAFYFLREAATLWLVLRVDERDSLRRTLTDRLFWVILVSERSHGIRYRRPLTLQVTPSQRPDFGDGDADAAADDSSLSGLRCLVALFRPLDTTFFALLNQESTTASVSSSLLIPLLDGIQASIRNALEPQQTRLLCETQLANLRVTQLWLLVIIWQLRLRLGLLVEEPGVPCHLAFHYPVEVGDELVAVWRTTSLESMRVHGVGINEKIFDVACAMADVLSRVPTVKDNSGTSGLENIQCLRRLIHQLPGGESTYDALLDEHISNTLPNMLDNNPGSGEAF</sequence>
<dbReference type="Proteomes" id="UP001303760">
    <property type="component" value="Unassembled WGS sequence"/>
</dbReference>
<keyword evidence="1" id="KW-0539">Nucleus</keyword>
<organism evidence="4 5">
    <name type="scientific">Achaetomium macrosporum</name>
    <dbReference type="NCBI Taxonomy" id="79813"/>
    <lineage>
        <taxon>Eukaryota</taxon>
        <taxon>Fungi</taxon>
        <taxon>Dikarya</taxon>
        <taxon>Ascomycota</taxon>
        <taxon>Pezizomycotina</taxon>
        <taxon>Sordariomycetes</taxon>
        <taxon>Sordariomycetidae</taxon>
        <taxon>Sordariales</taxon>
        <taxon>Chaetomiaceae</taxon>
        <taxon>Achaetomium</taxon>
    </lineage>
</organism>
<evidence type="ECO:0000259" key="3">
    <source>
        <dbReference type="PROSITE" id="PS50048"/>
    </source>
</evidence>
<dbReference type="InterPro" id="IPR001138">
    <property type="entry name" value="Zn2Cys6_DnaBD"/>
</dbReference>
<feature type="compositionally biased region" description="Basic and acidic residues" evidence="2">
    <location>
        <begin position="58"/>
        <end position="72"/>
    </location>
</feature>
<dbReference type="CDD" id="cd12148">
    <property type="entry name" value="fungal_TF_MHR"/>
    <property type="match status" value="1"/>
</dbReference>
<dbReference type="Gene3D" id="4.10.240.10">
    <property type="entry name" value="Zn(2)-C6 fungal-type DNA-binding domain"/>
    <property type="match status" value="1"/>
</dbReference>
<gene>
    <name evidence="4" type="ORF">C8A03DRAFT_33053</name>
</gene>
<dbReference type="PANTHER" id="PTHR31668:SF20">
    <property type="entry name" value="ZN(II)2CYS6 TRANSCRIPTION FACTOR (EUROFUNG)"/>
    <property type="match status" value="1"/>
</dbReference>
<protein>
    <recommendedName>
        <fullName evidence="3">Zn(2)-C6 fungal-type domain-containing protein</fullName>
    </recommendedName>
</protein>
<dbReference type="AlphaFoldDB" id="A0AAN7CBG0"/>
<dbReference type="SMART" id="SM00066">
    <property type="entry name" value="GAL4"/>
    <property type="match status" value="1"/>
</dbReference>
<dbReference type="CDD" id="cd00067">
    <property type="entry name" value="GAL4"/>
    <property type="match status" value="1"/>
</dbReference>
<keyword evidence="5" id="KW-1185">Reference proteome</keyword>
<dbReference type="PANTHER" id="PTHR31668">
    <property type="entry name" value="GLUCOSE TRANSPORT TRANSCRIPTION REGULATOR RGT1-RELATED-RELATED"/>
    <property type="match status" value="1"/>
</dbReference>
<evidence type="ECO:0000313" key="4">
    <source>
        <dbReference type="EMBL" id="KAK4238934.1"/>
    </source>
</evidence>
<name>A0AAN7CBG0_9PEZI</name>
<feature type="region of interest" description="Disordered" evidence="2">
    <location>
        <begin position="1"/>
        <end position="20"/>
    </location>
</feature>
<feature type="domain" description="Zn(2)-C6 fungal-type" evidence="3">
    <location>
        <begin position="23"/>
        <end position="54"/>
    </location>
</feature>
<reference evidence="4" key="1">
    <citation type="journal article" date="2023" name="Mol. Phylogenet. Evol.">
        <title>Genome-scale phylogeny and comparative genomics of the fungal order Sordariales.</title>
        <authorList>
            <person name="Hensen N."/>
            <person name="Bonometti L."/>
            <person name="Westerberg I."/>
            <person name="Brannstrom I.O."/>
            <person name="Guillou S."/>
            <person name="Cros-Aarteil S."/>
            <person name="Calhoun S."/>
            <person name="Haridas S."/>
            <person name="Kuo A."/>
            <person name="Mondo S."/>
            <person name="Pangilinan J."/>
            <person name="Riley R."/>
            <person name="LaButti K."/>
            <person name="Andreopoulos B."/>
            <person name="Lipzen A."/>
            <person name="Chen C."/>
            <person name="Yan M."/>
            <person name="Daum C."/>
            <person name="Ng V."/>
            <person name="Clum A."/>
            <person name="Steindorff A."/>
            <person name="Ohm R.A."/>
            <person name="Martin F."/>
            <person name="Silar P."/>
            <person name="Natvig D.O."/>
            <person name="Lalanne C."/>
            <person name="Gautier V."/>
            <person name="Ament-Velasquez S.L."/>
            <person name="Kruys A."/>
            <person name="Hutchinson M.I."/>
            <person name="Powell A.J."/>
            <person name="Barry K."/>
            <person name="Miller A.N."/>
            <person name="Grigoriev I.V."/>
            <person name="Debuchy R."/>
            <person name="Gladieux P."/>
            <person name="Hiltunen Thoren M."/>
            <person name="Johannesson H."/>
        </authorList>
    </citation>
    <scope>NUCLEOTIDE SEQUENCE</scope>
    <source>
        <strain evidence="4">CBS 532.94</strain>
    </source>
</reference>
<evidence type="ECO:0000256" key="1">
    <source>
        <dbReference type="ARBA" id="ARBA00023242"/>
    </source>
</evidence>
<dbReference type="GO" id="GO:0008270">
    <property type="term" value="F:zinc ion binding"/>
    <property type="evidence" value="ECO:0007669"/>
    <property type="project" value="InterPro"/>
</dbReference>
<dbReference type="InterPro" id="IPR050797">
    <property type="entry name" value="Carb_Metab_Trans_Reg"/>
</dbReference>
<dbReference type="GO" id="GO:0000981">
    <property type="term" value="F:DNA-binding transcription factor activity, RNA polymerase II-specific"/>
    <property type="evidence" value="ECO:0007669"/>
    <property type="project" value="InterPro"/>
</dbReference>
<evidence type="ECO:0000313" key="5">
    <source>
        <dbReference type="Proteomes" id="UP001303760"/>
    </source>
</evidence>
<dbReference type="InterPro" id="IPR036864">
    <property type="entry name" value="Zn2-C6_fun-type_DNA-bd_sf"/>
</dbReference>
<evidence type="ECO:0000256" key="2">
    <source>
        <dbReference type="SAM" id="MobiDB-lite"/>
    </source>
</evidence>
<feature type="region of interest" description="Disordered" evidence="2">
    <location>
        <begin position="55"/>
        <end position="82"/>
    </location>
</feature>
<dbReference type="SUPFAM" id="SSF57701">
    <property type="entry name" value="Zn2/Cys6 DNA-binding domain"/>
    <property type="match status" value="1"/>
</dbReference>
<accession>A0AAN7CBG0</accession>
<dbReference type="PROSITE" id="PS00463">
    <property type="entry name" value="ZN2_CY6_FUNGAL_1"/>
    <property type="match status" value="1"/>
</dbReference>
<dbReference type="EMBL" id="MU860079">
    <property type="protein sequence ID" value="KAK4238934.1"/>
    <property type="molecule type" value="Genomic_DNA"/>
</dbReference>
<reference evidence="4" key="2">
    <citation type="submission" date="2023-05" db="EMBL/GenBank/DDBJ databases">
        <authorList>
            <consortium name="Lawrence Berkeley National Laboratory"/>
            <person name="Steindorff A."/>
            <person name="Hensen N."/>
            <person name="Bonometti L."/>
            <person name="Westerberg I."/>
            <person name="Brannstrom I.O."/>
            <person name="Guillou S."/>
            <person name="Cros-Aarteil S."/>
            <person name="Calhoun S."/>
            <person name="Haridas S."/>
            <person name="Kuo A."/>
            <person name="Mondo S."/>
            <person name="Pangilinan J."/>
            <person name="Riley R."/>
            <person name="Labutti K."/>
            <person name="Andreopoulos B."/>
            <person name="Lipzen A."/>
            <person name="Chen C."/>
            <person name="Yanf M."/>
            <person name="Daum C."/>
            <person name="Ng V."/>
            <person name="Clum A."/>
            <person name="Ohm R."/>
            <person name="Martin F."/>
            <person name="Silar P."/>
            <person name="Natvig D."/>
            <person name="Lalanne C."/>
            <person name="Gautier V."/>
            <person name="Ament-Velasquez S.L."/>
            <person name="Kruys A."/>
            <person name="Hutchinson M.I."/>
            <person name="Powell A.J."/>
            <person name="Barry K."/>
            <person name="Miller A.N."/>
            <person name="Grigoriev I.V."/>
            <person name="Debuchy R."/>
            <person name="Gladieux P."/>
            <person name="Thoren M.H."/>
            <person name="Johannesson H."/>
        </authorList>
    </citation>
    <scope>NUCLEOTIDE SEQUENCE</scope>
    <source>
        <strain evidence="4">CBS 532.94</strain>
    </source>
</reference>